<dbReference type="Gene3D" id="3.30.300.10">
    <property type="match status" value="1"/>
</dbReference>
<dbReference type="EC" id="6.3.5.2" evidence="9"/>
<dbReference type="PRINTS" id="PR00099">
    <property type="entry name" value="CPSGATASE"/>
</dbReference>
<dbReference type="NCBIfam" id="NF000848">
    <property type="entry name" value="PRK00074.1"/>
    <property type="match status" value="1"/>
</dbReference>
<organism evidence="12 13">
    <name type="scientific">Candidatus Ornithospirochaeta avicola</name>
    <dbReference type="NCBI Taxonomy" id="2840896"/>
    <lineage>
        <taxon>Bacteria</taxon>
        <taxon>Pseudomonadati</taxon>
        <taxon>Spirochaetota</taxon>
        <taxon>Spirochaetia</taxon>
        <taxon>Spirochaetales</taxon>
        <taxon>Spirochaetaceae</taxon>
        <taxon>Spirochaetaceae incertae sedis</taxon>
        <taxon>Candidatus Ornithospirochaeta</taxon>
    </lineage>
</organism>
<evidence type="ECO:0000256" key="4">
    <source>
        <dbReference type="ARBA" id="ARBA00022741"/>
    </source>
</evidence>
<evidence type="ECO:0000256" key="6">
    <source>
        <dbReference type="ARBA" id="ARBA00022755"/>
    </source>
</evidence>
<evidence type="ECO:0000256" key="3">
    <source>
        <dbReference type="ARBA" id="ARBA00022598"/>
    </source>
</evidence>
<dbReference type="Gene3D" id="3.40.50.880">
    <property type="match status" value="1"/>
</dbReference>
<evidence type="ECO:0000313" key="12">
    <source>
        <dbReference type="EMBL" id="HIV98256.1"/>
    </source>
</evidence>
<dbReference type="InterPro" id="IPR022310">
    <property type="entry name" value="NAD/GMP_synthase"/>
</dbReference>
<dbReference type="EMBL" id="DXHU01000003">
    <property type="protein sequence ID" value="HIV98256.1"/>
    <property type="molecule type" value="Genomic_DNA"/>
</dbReference>
<keyword evidence="8 9" id="KW-0315">Glutamine amidotransferase</keyword>
<dbReference type="Pfam" id="PF00958">
    <property type="entry name" value="GMP_synt_C"/>
    <property type="match status" value="1"/>
</dbReference>
<dbReference type="Pfam" id="PF02540">
    <property type="entry name" value="NAD_synthase"/>
    <property type="match status" value="1"/>
</dbReference>
<dbReference type="AlphaFoldDB" id="A0A9D1PRC1"/>
<reference evidence="12" key="1">
    <citation type="journal article" date="2021" name="PeerJ">
        <title>Extensive microbial diversity within the chicken gut microbiome revealed by metagenomics and culture.</title>
        <authorList>
            <person name="Gilroy R."/>
            <person name="Ravi A."/>
            <person name="Getino M."/>
            <person name="Pursley I."/>
            <person name="Horton D.L."/>
            <person name="Alikhan N.F."/>
            <person name="Baker D."/>
            <person name="Gharbi K."/>
            <person name="Hall N."/>
            <person name="Watson M."/>
            <person name="Adriaenssens E.M."/>
            <person name="Foster-Nyarko E."/>
            <person name="Jarju S."/>
            <person name="Secka A."/>
            <person name="Antonio M."/>
            <person name="Oren A."/>
            <person name="Chaudhuri R.R."/>
            <person name="La Ragione R."/>
            <person name="Hildebrand F."/>
            <person name="Pallen M.J."/>
        </authorList>
    </citation>
    <scope>NUCLEOTIDE SEQUENCE</scope>
    <source>
        <strain evidence="12">Gambia11-129</strain>
    </source>
</reference>
<dbReference type="Pfam" id="PF00117">
    <property type="entry name" value="GATase"/>
    <property type="match status" value="1"/>
</dbReference>
<evidence type="ECO:0000313" key="13">
    <source>
        <dbReference type="Proteomes" id="UP000823936"/>
    </source>
</evidence>
<evidence type="ECO:0000256" key="7">
    <source>
        <dbReference type="ARBA" id="ARBA00022840"/>
    </source>
</evidence>
<dbReference type="GO" id="GO:0003921">
    <property type="term" value="F:GMP synthase activity"/>
    <property type="evidence" value="ECO:0007669"/>
    <property type="project" value="InterPro"/>
</dbReference>
<dbReference type="PANTHER" id="PTHR11922:SF2">
    <property type="entry name" value="GMP SYNTHASE [GLUTAMINE-HYDROLYZING]"/>
    <property type="match status" value="1"/>
</dbReference>
<dbReference type="NCBIfam" id="TIGR00888">
    <property type="entry name" value="guaA_Nterm"/>
    <property type="match status" value="1"/>
</dbReference>
<dbReference type="PRINTS" id="PR00097">
    <property type="entry name" value="ANTSNTHASEII"/>
</dbReference>
<dbReference type="PANTHER" id="PTHR11922">
    <property type="entry name" value="GMP SYNTHASE-RELATED"/>
    <property type="match status" value="1"/>
</dbReference>
<evidence type="ECO:0000256" key="1">
    <source>
        <dbReference type="ARBA" id="ARBA00002332"/>
    </source>
</evidence>
<dbReference type="InterPro" id="IPR017926">
    <property type="entry name" value="GATASE"/>
</dbReference>
<dbReference type="InterPro" id="IPR004739">
    <property type="entry name" value="GMP_synth_GATase"/>
</dbReference>
<evidence type="ECO:0000256" key="5">
    <source>
        <dbReference type="ARBA" id="ARBA00022749"/>
    </source>
</evidence>
<dbReference type="FunFam" id="3.30.300.10:FF:000002">
    <property type="entry name" value="GMP synthase [glutamine-hydrolyzing]"/>
    <property type="match status" value="1"/>
</dbReference>
<comment type="pathway">
    <text evidence="2 9">Purine metabolism; GMP biosynthesis; GMP from XMP (L-Gln route): step 1/1.</text>
</comment>
<dbReference type="Gene3D" id="3.40.50.620">
    <property type="entry name" value="HUPs"/>
    <property type="match status" value="1"/>
</dbReference>
<dbReference type="NCBIfam" id="TIGR00884">
    <property type="entry name" value="guaA_Cterm"/>
    <property type="match status" value="1"/>
</dbReference>
<keyword evidence="7 9" id="KW-0067">ATP-binding</keyword>
<dbReference type="GO" id="GO:0005829">
    <property type="term" value="C:cytosol"/>
    <property type="evidence" value="ECO:0007669"/>
    <property type="project" value="TreeGrafter"/>
</dbReference>
<dbReference type="CDD" id="cd01997">
    <property type="entry name" value="GMP_synthase_C"/>
    <property type="match status" value="1"/>
</dbReference>
<feature type="binding site" evidence="10">
    <location>
        <begin position="225"/>
        <end position="231"/>
    </location>
    <ligand>
        <name>ATP</name>
        <dbReference type="ChEBI" id="CHEBI:30616"/>
    </ligand>
</feature>
<evidence type="ECO:0000259" key="11">
    <source>
        <dbReference type="PROSITE" id="PS51553"/>
    </source>
</evidence>
<dbReference type="SUPFAM" id="SSF52402">
    <property type="entry name" value="Adenine nucleotide alpha hydrolases-like"/>
    <property type="match status" value="1"/>
</dbReference>
<evidence type="ECO:0000256" key="8">
    <source>
        <dbReference type="ARBA" id="ARBA00022962"/>
    </source>
</evidence>
<keyword evidence="5 9" id="KW-0332">GMP biosynthesis</keyword>
<feature type="domain" description="GMPS ATP-PPase" evidence="11">
    <location>
        <begin position="198"/>
        <end position="390"/>
    </location>
</feature>
<dbReference type="SUPFAM" id="SSF54810">
    <property type="entry name" value="GMP synthetase C-terminal dimerisation domain"/>
    <property type="match status" value="1"/>
</dbReference>
<dbReference type="HAMAP" id="MF_00344">
    <property type="entry name" value="GMP_synthase"/>
    <property type="match status" value="1"/>
</dbReference>
<name>A0A9D1PRC1_9SPIO</name>
<dbReference type="PROSITE" id="PS51553">
    <property type="entry name" value="GMPS_ATP_PPASE"/>
    <property type="match status" value="1"/>
</dbReference>
<comment type="catalytic activity">
    <reaction evidence="9">
        <text>XMP + L-glutamine + ATP + H2O = GMP + L-glutamate + AMP + diphosphate + 2 H(+)</text>
        <dbReference type="Rhea" id="RHEA:11680"/>
        <dbReference type="ChEBI" id="CHEBI:15377"/>
        <dbReference type="ChEBI" id="CHEBI:15378"/>
        <dbReference type="ChEBI" id="CHEBI:29985"/>
        <dbReference type="ChEBI" id="CHEBI:30616"/>
        <dbReference type="ChEBI" id="CHEBI:33019"/>
        <dbReference type="ChEBI" id="CHEBI:57464"/>
        <dbReference type="ChEBI" id="CHEBI:58115"/>
        <dbReference type="ChEBI" id="CHEBI:58359"/>
        <dbReference type="ChEBI" id="CHEBI:456215"/>
        <dbReference type="EC" id="6.3.5.2"/>
    </reaction>
</comment>
<dbReference type="PRINTS" id="PR00096">
    <property type="entry name" value="GATASE"/>
</dbReference>
<evidence type="ECO:0000256" key="10">
    <source>
        <dbReference type="PROSITE-ProRule" id="PRU00886"/>
    </source>
</evidence>
<comment type="caution">
    <text evidence="12">The sequence shown here is derived from an EMBL/GenBank/DDBJ whole genome shotgun (WGS) entry which is preliminary data.</text>
</comment>
<dbReference type="InterPro" id="IPR001674">
    <property type="entry name" value="GMP_synth_C"/>
</dbReference>
<keyword evidence="3 9" id="KW-0436">Ligase</keyword>
<dbReference type="InterPro" id="IPR022955">
    <property type="entry name" value="GMP_synthase"/>
</dbReference>
<feature type="active site" description="Nucleophile" evidence="9">
    <location>
        <position position="85"/>
    </location>
</feature>
<proteinExistence type="inferred from homology"/>
<dbReference type="SUPFAM" id="SSF52317">
    <property type="entry name" value="Class I glutamine amidotransferase-like"/>
    <property type="match status" value="1"/>
</dbReference>
<dbReference type="Proteomes" id="UP000823936">
    <property type="component" value="Unassembled WGS sequence"/>
</dbReference>
<protein>
    <recommendedName>
        <fullName evidence="9">GMP synthase [glutamine-hydrolyzing]</fullName>
        <ecNumber evidence="9">6.3.5.2</ecNumber>
    </recommendedName>
    <alternativeName>
        <fullName evidence="9">GMP synthetase</fullName>
    </alternativeName>
    <alternativeName>
        <fullName evidence="9">Glutamine amidotransferase</fullName>
    </alternativeName>
</protein>
<keyword evidence="4 9" id="KW-0547">Nucleotide-binding</keyword>
<keyword evidence="6 9" id="KW-0658">Purine biosynthesis</keyword>
<reference evidence="12" key="2">
    <citation type="submission" date="2021-04" db="EMBL/GenBank/DDBJ databases">
        <authorList>
            <person name="Gilroy R."/>
        </authorList>
    </citation>
    <scope>NUCLEOTIDE SEQUENCE</scope>
    <source>
        <strain evidence="12">Gambia11-129</strain>
    </source>
</reference>
<accession>A0A9D1PRC1</accession>
<evidence type="ECO:0000256" key="9">
    <source>
        <dbReference type="HAMAP-Rule" id="MF_00344"/>
    </source>
</evidence>
<dbReference type="PROSITE" id="PS51273">
    <property type="entry name" value="GATASE_TYPE_1"/>
    <property type="match status" value="1"/>
</dbReference>
<dbReference type="GO" id="GO:0005524">
    <property type="term" value="F:ATP binding"/>
    <property type="evidence" value="ECO:0007669"/>
    <property type="project" value="UniProtKB-UniRule"/>
</dbReference>
<dbReference type="FunFam" id="3.40.50.880:FF:000001">
    <property type="entry name" value="GMP synthase [glutamine-hydrolyzing]"/>
    <property type="match status" value="1"/>
</dbReference>
<feature type="active site" evidence="9">
    <location>
        <position position="173"/>
    </location>
</feature>
<comment type="function">
    <text evidence="1 9">Catalyzes the synthesis of GMP from XMP.</text>
</comment>
<dbReference type="InterPro" id="IPR029062">
    <property type="entry name" value="Class_I_gatase-like"/>
</dbReference>
<feature type="active site" evidence="9">
    <location>
        <position position="171"/>
    </location>
</feature>
<evidence type="ECO:0000256" key="2">
    <source>
        <dbReference type="ARBA" id="ARBA00005153"/>
    </source>
</evidence>
<sequence length="515" mass="57043">MAARHHDTIVVLDFGAQYSQLIARRVRECGVYSEILPFNAKASEIAALQPKGIIFSGGPASVNTPSSPRPDEAVFSMGIPILGICYGLQVMSVMLGGEVVCPEKKEYGIASINLTRPSLLFKGVKDMSVWMSHGDSVVRIPHGFDTVAYTQNCPYTAIEDERRRFYGLQFHPEVVHSKEGHLMIRNFVIDICRAENDWNMGSFIDSAVEEIRARVGSRQVLCGLSGGVDSSVAALLIHKAIGDQLVCVFVNNGMLRKNEAENVLNLFGKHFNMRLEYADAEEAFLSALKGVTDPESKRKIIGKLFVDTFYSAARKCGDISFLAQGTLYPDVVESRSVLGGPSSTIKSHHNVGGLPEDLKWELLEPLKDLFKDEVRSLGKALGLPDELVNRHPFPGPGLGVRCIGEVTKIRLDTLREIDAIFIEEIRKAGLYNKIWQALADLLPVKSVGVQGDERTYREVCTLRAVTSEDAMTADWYRMPYDVMQRCASRICNEVAGVNRVLYDITSKPPGTIEWE</sequence>
<comment type="subunit">
    <text evidence="9">Homodimer.</text>
</comment>
<dbReference type="InterPro" id="IPR014729">
    <property type="entry name" value="Rossmann-like_a/b/a_fold"/>
</dbReference>
<gene>
    <name evidence="9 12" type="primary">guaA</name>
    <name evidence="12" type="ORF">IAB12_00540</name>
</gene>
<dbReference type="FunFam" id="3.40.50.620:FF:000001">
    <property type="entry name" value="GMP synthase [glutamine-hydrolyzing]"/>
    <property type="match status" value="1"/>
</dbReference>
<dbReference type="InterPro" id="IPR025777">
    <property type="entry name" value="GMPS_ATP_PPase_dom"/>
</dbReference>
<dbReference type="CDD" id="cd01742">
    <property type="entry name" value="GATase1_GMP_Synthase"/>
    <property type="match status" value="1"/>
</dbReference>